<accession>A0AAN6NXA0</accession>
<evidence type="ECO:0000313" key="2">
    <source>
        <dbReference type="EMBL" id="KAK3952676.1"/>
    </source>
</evidence>
<evidence type="ECO:0000256" key="1">
    <source>
        <dbReference type="SAM" id="MobiDB-lite"/>
    </source>
</evidence>
<sequence>MDLASSSDSGQDMITTARPFSDSTTEQRASLAQEGESSVSDDAAVLTTDDRPEDRDQAEDDRDNVENDDENTGVVSWGWGDAHFLYELDPHSQARNEDESEATYSDPRIPLWQQEDRAFASDIFREYPEIAGRVALSASHGSLQFGQVPQLLIFCDGSVKQTSFQGWKKGGYSVAFRDPFLGTSDFVSQADPARFIGRLTIQDPQQAFSSEPQEGNENQEGLVQVTDFTILEYATKTLSVGHVELAAISQSLEVGIMLQDEHQPESMNIRVFTDSVTAVERLEFGILSLDSDEGSFFRWSTNPLVRTIVWQSHHIYGRGCSVEIRWHPRCCALGPALADAAASSWKSWNGSLFCQVDLPAEDLDGTLDKLHQWTDDVINWEPEEQPEENPEKQGEED</sequence>
<name>A0AAN6NXA0_9PEZI</name>
<reference evidence="2" key="1">
    <citation type="journal article" date="2023" name="Mol. Phylogenet. Evol.">
        <title>Genome-scale phylogeny and comparative genomics of the fungal order Sordariales.</title>
        <authorList>
            <person name="Hensen N."/>
            <person name="Bonometti L."/>
            <person name="Westerberg I."/>
            <person name="Brannstrom I.O."/>
            <person name="Guillou S."/>
            <person name="Cros-Aarteil S."/>
            <person name="Calhoun S."/>
            <person name="Haridas S."/>
            <person name="Kuo A."/>
            <person name="Mondo S."/>
            <person name="Pangilinan J."/>
            <person name="Riley R."/>
            <person name="LaButti K."/>
            <person name="Andreopoulos B."/>
            <person name="Lipzen A."/>
            <person name="Chen C."/>
            <person name="Yan M."/>
            <person name="Daum C."/>
            <person name="Ng V."/>
            <person name="Clum A."/>
            <person name="Steindorff A."/>
            <person name="Ohm R.A."/>
            <person name="Martin F."/>
            <person name="Silar P."/>
            <person name="Natvig D.O."/>
            <person name="Lalanne C."/>
            <person name="Gautier V."/>
            <person name="Ament-Velasquez S.L."/>
            <person name="Kruys A."/>
            <person name="Hutchinson M.I."/>
            <person name="Powell A.J."/>
            <person name="Barry K."/>
            <person name="Miller A.N."/>
            <person name="Grigoriev I.V."/>
            <person name="Debuchy R."/>
            <person name="Gladieux P."/>
            <person name="Hiltunen Thoren M."/>
            <person name="Johannesson H."/>
        </authorList>
    </citation>
    <scope>NUCLEOTIDE SEQUENCE</scope>
    <source>
        <strain evidence="2">CBS 626.80</strain>
    </source>
</reference>
<protein>
    <submittedName>
        <fullName evidence="2">Uncharacterized protein</fullName>
    </submittedName>
</protein>
<dbReference type="EMBL" id="MU859119">
    <property type="protein sequence ID" value="KAK3952676.1"/>
    <property type="molecule type" value="Genomic_DNA"/>
</dbReference>
<comment type="caution">
    <text evidence="2">The sequence shown here is derived from an EMBL/GenBank/DDBJ whole genome shotgun (WGS) entry which is preliminary data.</text>
</comment>
<feature type="region of interest" description="Disordered" evidence="1">
    <location>
        <begin position="1"/>
        <end position="76"/>
    </location>
</feature>
<gene>
    <name evidence="2" type="ORF">QBC32DRAFT_313681</name>
</gene>
<keyword evidence="3" id="KW-1185">Reference proteome</keyword>
<feature type="compositionally biased region" description="Acidic residues" evidence="1">
    <location>
        <begin position="56"/>
        <end position="71"/>
    </location>
</feature>
<feature type="compositionally biased region" description="Polar residues" evidence="1">
    <location>
        <begin position="1"/>
        <end position="14"/>
    </location>
</feature>
<proteinExistence type="predicted"/>
<organism evidence="2 3">
    <name type="scientific">Pseudoneurospora amorphoporcata</name>
    <dbReference type="NCBI Taxonomy" id="241081"/>
    <lineage>
        <taxon>Eukaryota</taxon>
        <taxon>Fungi</taxon>
        <taxon>Dikarya</taxon>
        <taxon>Ascomycota</taxon>
        <taxon>Pezizomycotina</taxon>
        <taxon>Sordariomycetes</taxon>
        <taxon>Sordariomycetidae</taxon>
        <taxon>Sordariales</taxon>
        <taxon>Sordariaceae</taxon>
        <taxon>Pseudoneurospora</taxon>
    </lineage>
</organism>
<reference evidence="2" key="2">
    <citation type="submission" date="2023-06" db="EMBL/GenBank/DDBJ databases">
        <authorList>
            <consortium name="Lawrence Berkeley National Laboratory"/>
            <person name="Mondo S.J."/>
            <person name="Hensen N."/>
            <person name="Bonometti L."/>
            <person name="Westerberg I."/>
            <person name="Brannstrom I.O."/>
            <person name="Guillou S."/>
            <person name="Cros-Aarteil S."/>
            <person name="Calhoun S."/>
            <person name="Haridas S."/>
            <person name="Kuo A."/>
            <person name="Pangilinan J."/>
            <person name="Riley R."/>
            <person name="Labutti K."/>
            <person name="Andreopoulos B."/>
            <person name="Lipzen A."/>
            <person name="Chen C."/>
            <person name="Yanf M."/>
            <person name="Daum C."/>
            <person name="Ng V."/>
            <person name="Clum A."/>
            <person name="Steindorff A."/>
            <person name="Ohm R."/>
            <person name="Martin F."/>
            <person name="Silar P."/>
            <person name="Natvig D."/>
            <person name="Lalanne C."/>
            <person name="Gautier V."/>
            <person name="Ament-Velasquez S.L."/>
            <person name="Kruys A."/>
            <person name="Hutchinson M.I."/>
            <person name="Powell A.J."/>
            <person name="Barry K."/>
            <person name="Miller A.N."/>
            <person name="Grigoriev I.V."/>
            <person name="Debuchy R."/>
            <person name="Gladieux P."/>
            <person name="Thoren M.H."/>
            <person name="Johannesson H."/>
        </authorList>
    </citation>
    <scope>NUCLEOTIDE SEQUENCE</scope>
    <source>
        <strain evidence="2">CBS 626.80</strain>
    </source>
</reference>
<feature type="compositionally biased region" description="Polar residues" evidence="1">
    <location>
        <begin position="21"/>
        <end position="40"/>
    </location>
</feature>
<evidence type="ECO:0000313" key="3">
    <source>
        <dbReference type="Proteomes" id="UP001303222"/>
    </source>
</evidence>
<dbReference type="AlphaFoldDB" id="A0AAN6NXA0"/>
<dbReference type="Proteomes" id="UP001303222">
    <property type="component" value="Unassembled WGS sequence"/>
</dbReference>